<dbReference type="InterPro" id="IPR053714">
    <property type="entry name" value="Iso_Racemase_Enz_sf"/>
</dbReference>
<dbReference type="EMBL" id="JBBUTH010000003">
    <property type="protein sequence ID" value="MEK8049719.1"/>
    <property type="molecule type" value="Genomic_DNA"/>
</dbReference>
<dbReference type="PANTHER" id="PTHR28047">
    <property type="entry name" value="PROTEIN DCG1"/>
    <property type="match status" value="1"/>
</dbReference>
<reference evidence="2 3" key="1">
    <citation type="submission" date="2024-04" db="EMBL/GenBank/DDBJ databases">
        <title>Novel species of the genus Ideonella isolated from streams.</title>
        <authorList>
            <person name="Lu H."/>
        </authorList>
    </citation>
    <scope>NUCLEOTIDE SEQUENCE [LARGE SCALE GENOMIC DNA]</scope>
    <source>
        <strain evidence="2 3">DXS22W</strain>
    </source>
</reference>
<dbReference type="InterPro" id="IPR052186">
    <property type="entry name" value="Hydantoin_racemase-like"/>
</dbReference>
<evidence type="ECO:0000256" key="1">
    <source>
        <dbReference type="ARBA" id="ARBA00038414"/>
    </source>
</evidence>
<comment type="caution">
    <text evidence="2">The sequence shown here is derived from an EMBL/GenBank/DDBJ whole genome shotgun (WGS) entry which is preliminary data.</text>
</comment>
<dbReference type="RefSeq" id="WP_341409401.1">
    <property type="nucleotide sequence ID" value="NZ_JBBUTH010000003.1"/>
</dbReference>
<name>A0ABU9CCW2_9BURK</name>
<protein>
    <submittedName>
        <fullName evidence="2">Aspartate/glutamate racemase family protein</fullName>
    </submittedName>
</protein>
<evidence type="ECO:0000313" key="3">
    <source>
        <dbReference type="Proteomes" id="UP001365405"/>
    </source>
</evidence>
<comment type="similarity">
    <text evidence="1">Belongs to the HyuE racemase family.</text>
</comment>
<dbReference type="Proteomes" id="UP001365405">
    <property type="component" value="Unassembled WGS sequence"/>
</dbReference>
<organism evidence="2 3">
    <name type="scientific">Pseudaquabacterium inlustre</name>
    <dbReference type="NCBI Taxonomy" id="2984192"/>
    <lineage>
        <taxon>Bacteria</taxon>
        <taxon>Pseudomonadati</taxon>
        <taxon>Pseudomonadota</taxon>
        <taxon>Betaproteobacteria</taxon>
        <taxon>Burkholderiales</taxon>
        <taxon>Sphaerotilaceae</taxon>
        <taxon>Pseudaquabacterium</taxon>
    </lineage>
</organism>
<gene>
    <name evidence="2" type="ORF">AACH10_05690</name>
</gene>
<proteinExistence type="inferred from homology"/>
<dbReference type="Gene3D" id="3.40.50.12500">
    <property type="match status" value="1"/>
</dbReference>
<keyword evidence="3" id="KW-1185">Reference proteome</keyword>
<accession>A0ABU9CCW2</accession>
<evidence type="ECO:0000313" key="2">
    <source>
        <dbReference type="EMBL" id="MEK8049719.1"/>
    </source>
</evidence>
<sequence>MPTLLLINPNTSATVTQLLAHHAGAMRPPEGVLHAVTAPFGEPYIASAAACAVAERAVPAAWAAHVATHGEPDAVLVACFGDPGVAALRSLTRVPVLGLAEVAMRQAQALAATQGGPDGRYAIVTGGAAWRPLLWALAERLGLADRLAEVVTVERTGAELMADPPAAQALLRAACGEALTHDDVQAIVIGGAALADLAAPLAGQVPVPLVDNVRVGLRAAWHAACGGRSTV</sequence>
<dbReference type="Pfam" id="PF01177">
    <property type="entry name" value="Asp_Glu_race"/>
    <property type="match status" value="1"/>
</dbReference>
<dbReference type="PANTHER" id="PTHR28047:SF5">
    <property type="entry name" value="PROTEIN DCG1"/>
    <property type="match status" value="1"/>
</dbReference>
<dbReference type="InterPro" id="IPR015942">
    <property type="entry name" value="Asp/Glu/hydantoin_racemase"/>
</dbReference>